<dbReference type="InterPro" id="IPR029024">
    <property type="entry name" value="TerB-like"/>
</dbReference>
<keyword evidence="2" id="KW-1185">Reference proteome</keyword>
<dbReference type="RefSeq" id="WP_062619595.1">
    <property type="nucleotide sequence ID" value="NZ_JRWG01000001.1"/>
</dbReference>
<dbReference type="OrthoDB" id="9770030at2"/>
<gene>
    <name evidence="1" type="ORF">LS48_02435</name>
</gene>
<dbReference type="STRING" id="1548749.LS48_02435"/>
<dbReference type="Proteomes" id="UP000070138">
    <property type="component" value="Unassembled WGS sequence"/>
</dbReference>
<evidence type="ECO:0008006" key="3">
    <source>
        <dbReference type="Google" id="ProtNLM"/>
    </source>
</evidence>
<organism evidence="1 2">
    <name type="scientific">Aequorivita aquimaris</name>
    <dbReference type="NCBI Taxonomy" id="1548749"/>
    <lineage>
        <taxon>Bacteria</taxon>
        <taxon>Pseudomonadati</taxon>
        <taxon>Bacteroidota</taxon>
        <taxon>Flavobacteriia</taxon>
        <taxon>Flavobacteriales</taxon>
        <taxon>Flavobacteriaceae</taxon>
        <taxon>Aequorivita</taxon>
    </lineage>
</organism>
<name>A0A137RMA7_9FLAO</name>
<dbReference type="SUPFAM" id="SSF158682">
    <property type="entry name" value="TerB-like"/>
    <property type="match status" value="1"/>
</dbReference>
<sequence>MEEFKTNWTREELKAYILLYCAYANFVETEEERNFIMKKVGEDKYRQIHKEFDKDNDYQRIQKIQNTVERFDYSPTEIDRLFYNIKKMFLTDGEIDILEKNIYRGLQHLLK</sequence>
<proteinExistence type="predicted"/>
<evidence type="ECO:0000313" key="1">
    <source>
        <dbReference type="EMBL" id="KXO01336.1"/>
    </source>
</evidence>
<evidence type="ECO:0000313" key="2">
    <source>
        <dbReference type="Proteomes" id="UP000070138"/>
    </source>
</evidence>
<dbReference type="AlphaFoldDB" id="A0A137RMA7"/>
<comment type="caution">
    <text evidence="1">The sequence shown here is derived from an EMBL/GenBank/DDBJ whole genome shotgun (WGS) entry which is preliminary data.</text>
</comment>
<accession>A0A137RMA7</accession>
<dbReference type="EMBL" id="JRWG01000001">
    <property type="protein sequence ID" value="KXO01336.1"/>
    <property type="molecule type" value="Genomic_DNA"/>
</dbReference>
<reference evidence="1 2" key="2">
    <citation type="journal article" date="2016" name="Int. J. Syst. Evol. Microbiol.">
        <title>Vitellibacter aquimaris sp. nov., a marine bacterium isolated from seawater.</title>
        <authorList>
            <person name="Thevarajoo S."/>
            <person name="Selvaratnam C."/>
            <person name="Goh K.M."/>
            <person name="Hong K.W."/>
            <person name="Chan X.Y."/>
            <person name="Chan K.G."/>
            <person name="Chong C.S."/>
        </authorList>
    </citation>
    <scope>NUCLEOTIDE SEQUENCE [LARGE SCALE GENOMIC DNA]</scope>
    <source>
        <strain evidence="1 2">D-24</strain>
    </source>
</reference>
<reference evidence="2" key="1">
    <citation type="submission" date="2014-10" db="EMBL/GenBank/DDBJ databases">
        <title>Genome sequencing of Vitellibacter sp. D-24.</title>
        <authorList>
            <person name="Thevarajoo S."/>
            <person name="Selvaratnam C."/>
            <person name="Goh K.M."/>
            <person name="Chong C.S."/>
        </authorList>
    </citation>
    <scope>NUCLEOTIDE SEQUENCE [LARGE SCALE GENOMIC DNA]</scope>
    <source>
        <strain evidence="2">D-24</strain>
    </source>
</reference>
<protein>
    <recommendedName>
        <fullName evidence="3">TerB family tellurite resistance protein</fullName>
    </recommendedName>
</protein>